<evidence type="ECO:0000313" key="4">
    <source>
        <dbReference type="Proteomes" id="UP000054078"/>
    </source>
</evidence>
<comment type="caution">
    <text evidence="3">The sequence shown here is derived from an EMBL/GenBank/DDBJ whole genome shotgun (WGS) entry which is preliminary data.</text>
</comment>
<feature type="domain" description="Swt1-like HEPN" evidence="2">
    <location>
        <begin position="14"/>
        <end position="137"/>
    </location>
</feature>
<feature type="region of interest" description="Disordered" evidence="1">
    <location>
        <begin position="161"/>
        <end position="183"/>
    </location>
</feature>
<gene>
    <name evidence="3" type="ORF">AUL39_03505</name>
</gene>
<dbReference type="InterPro" id="IPR041650">
    <property type="entry name" value="HEPN_Swt1"/>
</dbReference>
<dbReference type="Pfam" id="PF04465">
    <property type="entry name" value="DUF499"/>
    <property type="match status" value="1"/>
</dbReference>
<dbReference type="Proteomes" id="UP000054078">
    <property type="component" value="Unassembled WGS sequence"/>
</dbReference>
<dbReference type="AlphaFoldDB" id="A0A100YXB2"/>
<sequence>MDITTDNNTLIESAFNAMRPTLGTFIMREMIRNYHDAWWEEGVLGHLYEDQRRDVAGPGVTDDTARIDSLDILLMLRLIAQSWKDVFRPVMDRRSQSWAHELIDTRNSWAYRTADGFSDDDTERALDTMARFMDQIDPETAVAIRDYRRELMGRHTVEAAPAPEETRAQGWSSVSPSRPADEAEALRPWRSVVAPKDDVARGQFKTAEFAIDLANVAKGEARFEYQDPKEFFSRTYITQGMRSLLMSALKRVSVTDDDDGDPVVELKTAFGGGKTHSMLAVYHLMRTSKIARELPGVAEVMDQARVPNLPDKVYVATLVGTDLDPSSSKNPQFLQGKVNTLWGEMAYQLCLQKGDPAPYAIIRSADSKGVAPGADALKRLFDAIGPCVILMDEFVAYARTLYDNDSKHLPAGTFENLLSFLQQLTEAVKRTKNCMLIASLPESERELGGEGGKIALQRVEQIFGRVNSIWRAATNEEGFEIVKKRLFGTYDEGLARSVVDAFMAYYAADPDKFPVECRDEAYRDRMMRCYPIHPQVFDRLYSDWSTLPSFQRTRGVLRLMATVIHNLWEANDADPLIMPGSIDFSDARISEEIFQYLDPAWNAVVDTDVDGAHSIPGTIDRGNGRFSRPKAARRMARAIFLGSAPTSRGESLRGLDVSDVRLGAAVPGTNVTIYDDALAKMRDELSYLYTTGTRYWYDTHPTLEKLARDRASRQDAAGIEARVVEILRQGERRAGSGFANVNVCPLDGSEVPDEPQLTLVVVPPSKTVGRDVARSAAVAWAADCLTMRGGSMRANRNMLLFAAADSTALDDAQDAVRRELAWRSIDAEADALELTRHARDDARAKLQTAAQRAQRLVLGAYKHLVFPQQDPGDASTIEWDAAPISGNDAVSKRAYQRAKDDGLVVEVYTPFLLQRDLDSLLLGGRDCVAASELWDDYCRYCYLRRLRDGSVLAESIANGATTRDFFGYADGRDEDGRFLGLRMGERPSVDMREGLVVARQAALEQLAFDREREQQKPGVDVPGPSAEPGGEQPSSRPGAEPGEKPGNEPASPPEPPKPVMHDMELEATLDQWSAGSDVGTIVEEILQRLYDLRGSSAHLTLSAEVSVPGGIDDTTLRIVTENAKALGVTIRVR</sequence>
<dbReference type="STRING" id="1299998.AUL39_03505"/>
<dbReference type="EMBL" id="LOJF01000001">
    <property type="protein sequence ID" value="KUH59395.1"/>
    <property type="molecule type" value="Genomic_DNA"/>
</dbReference>
<evidence type="ECO:0000256" key="1">
    <source>
        <dbReference type="SAM" id="MobiDB-lite"/>
    </source>
</evidence>
<dbReference type="InterPro" id="IPR007555">
    <property type="entry name" value="DUF499"/>
</dbReference>
<dbReference type="OrthoDB" id="9757917at2"/>
<dbReference type="Pfam" id="PF18731">
    <property type="entry name" value="HEPN_Swt1"/>
    <property type="match status" value="1"/>
</dbReference>
<feature type="region of interest" description="Disordered" evidence="1">
    <location>
        <begin position="1008"/>
        <end position="1060"/>
    </location>
</feature>
<evidence type="ECO:0000313" key="3">
    <source>
        <dbReference type="EMBL" id="KUH59395.1"/>
    </source>
</evidence>
<organism evidence="3 4">
    <name type="scientific">Tractidigestivibacter scatoligenes</name>
    <name type="common">Olsenella scatoligenes</name>
    <dbReference type="NCBI Taxonomy" id="1299998"/>
    <lineage>
        <taxon>Bacteria</taxon>
        <taxon>Bacillati</taxon>
        <taxon>Actinomycetota</taxon>
        <taxon>Coriobacteriia</taxon>
        <taxon>Coriobacteriales</taxon>
        <taxon>Atopobiaceae</taxon>
        <taxon>Tractidigestivibacter</taxon>
    </lineage>
</organism>
<protein>
    <recommendedName>
        <fullName evidence="2">Swt1-like HEPN domain-containing protein</fullName>
    </recommendedName>
</protein>
<keyword evidence="4" id="KW-1185">Reference proteome</keyword>
<name>A0A100YXB2_TRASO</name>
<proteinExistence type="predicted"/>
<accession>A0A100YXB2</accession>
<reference evidence="3 4" key="1">
    <citation type="submission" date="2015-12" db="EMBL/GenBank/DDBJ databases">
        <title>Draft Genome Sequence of Olsenella scatoligenes SK9K4T; a Producer of 3-Methylindole- (skatole) and 4-Methylphenol- (p-cresol) Isolated from Pig Feces.</title>
        <authorList>
            <person name="Li X."/>
            <person name="Borg B."/>
            <person name="Canibe N."/>
        </authorList>
    </citation>
    <scope>NUCLEOTIDE SEQUENCE [LARGE SCALE GENOMIC DNA]</scope>
    <source>
        <strain evidence="3 4">SK9K4</strain>
    </source>
</reference>
<evidence type="ECO:0000259" key="2">
    <source>
        <dbReference type="Pfam" id="PF18731"/>
    </source>
</evidence>
<dbReference type="RefSeq" id="WP_059053651.1">
    <property type="nucleotide sequence ID" value="NZ_LOJF01000001.1"/>
</dbReference>